<organism evidence="1 2">
    <name type="scientific">Candidatus Shapirobacteria bacterium GW2011_GWE1_38_92</name>
    <dbReference type="NCBI Taxonomy" id="1618489"/>
    <lineage>
        <taxon>Bacteria</taxon>
        <taxon>Candidatus Shapironibacteriota</taxon>
    </lineage>
</organism>
<evidence type="ECO:0000313" key="2">
    <source>
        <dbReference type="Proteomes" id="UP000033841"/>
    </source>
</evidence>
<comment type="caution">
    <text evidence="1">The sequence shown here is derived from an EMBL/GenBank/DDBJ whole genome shotgun (WGS) entry which is preliminary data.</text>
</comment>
<dbReference type="AlphaFoldDB" id="A0A0G0PPE7"/>
<gene>
    <name evidence="1" type="ORF">UT14_C0020G0003</name>
</gene>
<dbReference type="EMBL" id="LBVR01000020">
    <property type="protein sequence ID" value="KKQ91181.1"/>
    <property type="molecule type" value="Genomic_DNA"/>
</dbReference>
<name>A0A0G0PPE7_9BACT</name>
<proteinExistence type="predicted"/>
<dbReference type="Proteomes" id="UP000033841">
    <property type="component" value="Unassembled WGS sequence"/>
</dbReference>
<reference evidence="1 2" key="1">
    <citation type="journal article" date="2015" name="Nature">
        <title>rRNA introns, odd ribosomes, and small enigmatic genomes across a large radiation of phyla.</title>
        <authorList>
            <person name="Brown C.T."/>
            <person name="Hug L.A."/>
            <person name="Thomas B.C."/>
            <person name="Sharon I."/>
            <person name="Castelle C.J."/>
            <person name="Singh A."/>
            <person name="Wilkins M.J."/>
            <person name="Williams K.H."/>
            <person name="Banfield J.F."/>
        </authorList>
    </citation>
    <scope>NUCLEOTIDE SEQUENCE [LARGE SCALE GENOMIC DNA]</scope>
</reference>
<protein>
    <submittedName>
        <fullName evidence="1">Uncharacterized protein</fullName>
    </submittedName>
</protein>
<sequence length="333" mass="37105">MGVFRKTERESMPGVTRDEKGWRAGGSLLRVNFLKAGENDYRRQPLSPSSLIGMISNPDLIRCRARTMVTHRLIAKYNRVPGVEEVEKEWEEVLSEMVVKRKLRGRAKTDFVEEHKLEGEGREKVMSMLANYKGALGRISRGFSHLGLSKEERFLAEIGVSGGVKTINRLDGMRASGRSVLVAGVQDQRRSNDQGRTKLIDLKRSSGRGSTALQLMLEGVCSGLSEFPELLEIELSSGKIISHQSSCPEETIGALEQILGWADVVRGAYRPPRMKGARSQSKLGMIPMSQILDQADPVIISSQSGKEYTPRQAIEQTQSAFKRFLGTMKRIEI</sequence>
<evidence type="ECO:0000313" key="1">
    <source>
        <dbReference type="EMBL" id="KKQ91181.1"/>
    </source>
</evidence>
<accession>A0A0G0PPE7</accession>